<keyword evidence="1" id="KW-0175">Coiled coil</keyword>
<accession>A0A1F6Y8W3</accession>
<dbReference type="Proteomes" id="UP000176192">
    <property type="component" value="Unassembled WGS sequence"/>
</dbReference>
<dbReference type="Pfam" id="PF01471">
    <property type="entry name" value="PG_binding_1"/>
    <property type="match status" value="1"/>
</dbReference>
<reference evidence="3 4" key="1">
    <citation type="journal article" date="2016" name="Nat. Commun.">
        <title>Thousands of microbial genomes shed light on interconnected biogeochemical processes in an aquifer system.</title>
        <authorList>
            <person name="Anantharaman K."/>
            <person name="Brown C.T."/>
            <person name="Hug L.A."/>
            <person name="Sharon I."/>
            <person name="Castelle C.J."/>
            <person name="Probst A.J."/>
            <person name="Thomas B.C."/>
            <person name="Singh A."/>
            <person name="Wilkins M.J."/>
            <person name="Karaoz U."/>
            <person name="Brodie E.L."/>
            <person name="Williams K.H."/>
            <person name="Hubbard S.S."/>
            <person name="Banfield J.F."/>
        </authorList>
    </citation>
    <scope>NUCLEOTIDE SEQUENCE [LARGE SCALE GENOMIC DNA]</scope>
</reference>
<dbReference type="InterPro" id="IPR002477">
    <property type="entry name" value="Peptidoglycan-bd-like"/>
</dbReference>
<comment type="caution">
    <text evidence="3">The sequence shown here is derived from an EMBL/GenBank/DDBJ whole genome shotgun (WGS) entry which is preliminary data.</text>
</comment>
<dbReference type="InterPro" id="IPR036365">
    <property type="entry name" value="PGBD-like_sf"/>
</dbReference>
<evidence type="ECO:0000313" key="3">
    <source>
        <dbReference type="EMBL" id="OGJ02798.1"/>
    </source>
</evidence>
<dbReference type="AlphaFoldDB" id="A0A1F6Y8W3"/>
<dbReference type="Gene3D" id="1.10.101.10">
    <property type="entry name" value="PGBD-like superfamily/PGBD"/>
    <property type="match status" value="1"/>
</dbReference>
<feature type="domain" description="Peptidoglycan binding-like" evidence="2">
    <location>
        <begin position="120"/>
        <end position="175"/>
    </location>
</feature>
<dbReference type="STRING" id="1801797.A3G06_00190"/>
<evidence type="ECO:0000313" key="4">
    <source>
        <dbReference type="Proteomes" id="UP000176192"/>
    </source>
</evidence>
<dbReference type="SUPFAM" id="SSF47090">
    <property type="entry name" value="PGBD-like"/>
    <property type="match status" value="1"/>
</dbReference>
<organism evidence="3 4">
    <name type="scientific">Candidatus Nomurabacteria bacterium RIFCSPLOWO2_12_FULL_46_14</name>
    <dbReference type="NCBI Taxonomy" id="1801797"/>
    <lineage>
        <taxon>Bacteria</taxon>
        <taxon>Candidatus Nomuraibacteriota</taxon>
    </lineage>
</organism>
<proteinExistence type="predicted"/>
<dbReference type="EMBL" id="MFVV01000033">
    <property type="protein sequence ID" value="OGJ02798.1"/>
    <property type="molecule type" value="Genomic_DNA"/>
</dbReference>
<name>A0A1F6Y8W3_9BACT</name>
<feature type="coiled-coil region" evidence="1">
    <location>
        <begin position="33"/>
        <end position="117"/>
    </location>
</feature>
<evidence type="ECO:0000259" key="2">
    <source>
        <dbReference type="Pfam" id="PF01471"/>
    </source>
</evidence>
<dbReference type="InterPro" id="IPR036366">
    <property type="entry name" value="PGBDSf"/>
</dbReference>
<dbReference type="CDD" id="cd14686">
    <property type="entry name" value="bZIP"/>
    <property type="match status" value="1"/>
</dbReference>
<gene>
    <name evidence="3" type="ORF">A3G06_00190</name>
</gene>
<sequence>MQNFKFILSSIIVLILLSLVGYWAVATLEPGSVHAEREKRKELEKINKELEKEIKDLKERLALLQPEVEEEPVAAVGTRDAITTVEPEENQNETSKYQSLIDQLQKMAEDKVSLKEKSKGTRVGAVQTFLNIYNNTSKRVDNDYGASTKAAVADFQKKEGLTADGQVGPSTLLKMIAWLENNS</sequence>
<protein>
    <recommendedName>
        <fullName evidence="2">Peptidoglycan binding-like domain-containing protein</fullName>
    </recommendedName>
</protein>
<evidence type="ECO:0000256" key="1">
    <source>
        <dbReference type="SAM" id="Coils"/>
    </source>
</evidence>